<protein>
    <submittedName>
        <fullName evidence="2">DUF935 domain-containing protein</fullName>
    </submittedName>
</protein>
<keyword evidence="3" id="KW-1185">Reference proteome</keyword>
<evidence type="ECO:0000313" key="2">
    <source>
        <dbReference type="EMBL" id="MDN4463900.1"/>
    </source>
</evidence>
<accession>A0ABT8FRV3</accession>
<gene>
    <name evidence="2" type="ORF">KZC48_05745</name>
</gene>
<feature type="region of interest" description="Disordered" evidence="1">
    <location>
        <begin position="427"/>
        <end position="447"/>
    </location>
</feature>
<dbReference type="EMBL" id="JAHWXI010000004">
    <property type="protein sequence ID" value="MDN4463900.1"/>
    <property type="molecule type" value="Genomic_DNA"/>
</dbReference>
<dbReference type="Pfam" id="PF06074">
    <property type="entry name" value="Portal_Mu"/>
    <property type="match status" value="1"/>
</dbReference>
<dbReference type="Proteomes" id="UP001172731">
    <property type="component" value="Unassembled WGS sequence"/>
</dbReference>
<dbReference type="RefSeq" id="WP_301133014.1">
    <property type="nucleotide sequence ID" value="NZ_BAAAUQ010000019.1"/>
</dbReference>
<name>A0ABT8FRV3_9MICO</name>
<evidence type="ECO:0000256" key="1">
    <source>
        <dbReference type="SAM" id="MobiDB-lite"/>
    </source>
</evidence>
<organism evidence="2 3">
    <name type="scientific">Microbacterium aurantiacum</name>
    <dbReference type="NCBI Taxonomy" id="162393"/>
    <lineage>
        <taxon>Bacteria</taxon>
        <taxon>Bacillati</taxon>
        <taxon>Actinomycetota</taxon>
        <taxon>Actinomycetes</taxon>
        <taxon>Micrococcales</taxon>
        <taxon>Microbacteriaceae</taxon>
        <taxon>Microbacterium</taxon>
    </lineage>
</organism>
<sequence length="447" mass="48319">MAEIGYQTGALAGWAGMSAEVAETNPDLIWPLSIDVFDRMRREDPQVMSVLRAVTLPIQETEWQIDATGVRDEVAQLVADDLGLAVKGKARTAPLRTKGRFSWDEFLRLALLELVFGHSVFEQVYKPDAFGRAHLSKLAWRPPRTIAEFKTERDGGLSAIVQHAAGASHAPTGADGRAVLIAAPIGGVRIPIDRLVVFVNEREGGNWVGISLLRAAYKMWLLKDRTLRVQALAAERNGLGLPVYTSAPPPEDASYEDKVKWLDAEIARGLDIAKSARAGDAAGASLPHGATLEFKGVTGKLPDLDKQIRYYDEQIARAVLANFLNLGGDNSTGSYALGDTFANFFVRSLNALTRHIATTVQQHVIEDLVDANWGPTEPAPRLVPPKIGAEHAATAEAIKALLDSGAIRWNPALEAHLRELYGLPVMDDASTEAPGEPAPNQPEEAAA</sequence>
<comment type="caution">
    <text evidence="2">The sequence shown here is derived from an EMBL/GenBank/DDBJ whole genome shotgun (WGS) entry which is preliminary data.</text>
</comment>
<dbReference type="InterPro" id="IPR009279">
    <property type="entry name" value="Portal_Mu"/>
</dbReference>
<reference evidence="2" key="1">
    <citation type="submission" date="2021-06" db="EMBL/GenBank/DDBJ databases">
        <title>Genome-based taxonomic framework of Microbacterium strains isolated from marine environment, the description of four new species and reclassification of four preexisting species.</title>
        <authorList>
            <person name="Lee S.D."/>
            <person name="Kim S.-M."/>
            <person name="Byeon Y.-S."/>
            <person name="Yang H.L."/>
            <person name="Kim I.S."/>
        </authorList>
    </citation>
    <scope>NUCLEOTIDE SEQUENCE</scope>
    <source>
        <strain evidence="2">KACC 20510</strain>
    </source>
</reference>
<evidence type="ECO:0000313" key="3">
    <source>
        <dbReference type="Proteomes" id="UP001172731"/>
    </source>
</evidence>
<proteinExistence type="predicted"/>